<proteinExistence type="predicted"/>
<name>A0A512PE32_9CELL</name>
<evidence type="ECO:0000256" key="4">
    <source>
        <dbReference type="SAM" id="MobiDB-lite"/>
    </source>
</evidence>
<dbReference type="InterPro" id="IPR001845">
    <property type="entry name" value="HTH_ArsR_DNA-bd_dom"/>
</dbReference>
<dbReference type="SUPFAM" id="SSF46785">
    <property type="entry name" value="Winged helix' DNA-binding domain"/>
    <property type="match status" value="1"/>
</dbReference>
<keyword evidence="7" id="KW-1185">Reference proteome</keyword>
<protein>
    <recommendedName>
        <fullName evidence="5">HTH arsR-type domain-containing protein</fullName>
    </recommendedName>
</protein>
<dbReference type="PANTHER" id="PTHR33154:SF33">
    <property type="entry name" value="TRANSCRIPTIONAL REPRESSOR SDPR"/>
    <property type="match status" value="1"/>
</dbReference>
<gene>
    <name evidence="6" type="ORF">CSO01_21270</name>
</gene>
<keyword evidence="3" id="KW-0804">Transcription</keyword>
<accession>A0A512PE32</accession>
<comment type="caution">
    <text evidence="6">The sequence shown here is derived from an EMBL/GenBank/DDBJ whole genome shotgun (WGS) entry which is preliminary data.</text>
</comment>
<dbReference type="OrthoDB" id="9806976at2"/>
<feature type="domain" description="HTH arsR-type" evidence="5">
    <location>
        <begin position="1"/>
        <end position="98"/>
    </location>
</feature>
<evidence type="ECO:0000256" key="2">
    <source>
        <dbReference type="ARBA" id="ARBA00023125"/>
    </source>
</evidence>
<dbReference type="SMART" id="SM00418">
    <property type="entry name" value="HTH_ARSR"/>
    <property type="match status" value="1"/>
</dbReference>
<dbReference type="InterPro" id="IPR036388">
    <property type="entry name" value="WH-like_DNA-bd_sf"/>
</dbReference>
<keyword evidence="2" id="KW-0238">DNA-binding</keyword>
<feature type="region of interest" description="Disordered" evidence="4">
    <location>
        <begin position="100"/>
        <end position="131"/>
    </location>
</feature>
<dbReference type="GO" id="GO:0003700">
    <property type="term" value="F:DNA-binding transcription factor activity"/>
    <property type="evidence" value="ECO:0007669"/>
    <property type="project" value="InterPro"/>
</dbReference>
<dbReference type="PRINTS" id="PR00778">
    <property type="entry name" value="HTHARSR"/>
</dbReference>
<dbReference type="InterPro" id="IPR036390">
    <property type="entry name" value="WH_DNA-bd_sf"/>
</dbReference>
<organism evidence="6 7">
    <name type="scientific">Cellulomonas soli</name>
    <dbReference type="NCBI Taxonomy" id="931535"/>
    <lineage>
        <taxon>Bacteria</taxon>
        <taxon>Bacillati</taxon>
        <taxon>Actinomycetota</taxon>
        <taxon>Actinomycetes</taxon>
        <taxon>Micrococcales</taxon>
        <taxon>Cellulomonadaceae</taxon>
        <taxon>Cellulomonas</taxon>
    </lineage>
</organism>
<keyword evidence="1" id="KW-0805">Transcription regulation</keyword>
<evidence type="ECO:0000256" key="1">
    <source>
        <dbReference type="ARBA" id="ARBA00023015"/>
    </source>
</evidence>
<reference evidence="6 7" key="1">
    <citation type="submission" date="2019-07" db="EMBL/GenBank/DDBJ databases">
        <title>Whole genome shotgun sequence of Cellulomonas soli NBRC 109434.</title>
        <authorList>
            <person name="Hosoyama A."/>
            <person name="Uohara A."/>
            <person name="Ohji S."/>
            <person name="Ichikawa N."/>
        </authorList>
    </citation>
    <scope>NUCLEOTIDE SEQUENCE [LARGE SCALE GENOMIC DNA]</scope>
    <source>
        <strain evidence="6 7">NBRC 109434</strain>
    </source>
</reference>
<dbReference type="CDD" id="cd00090">
    <property type="entry name" value="HTH_ARSR"/>
    <property type="match status" value="1"/>
</dbReference>
<dbReference type="PANTHER" id="PTHR33154">
    <property type="entry name" value="TRANSCRIPTIONAL REGULATOR, ARSR FAMILY"/>
    <property type="match status" value="1"/>
</dbReference>
<dbReference type="PROSITE" id="PS50987">
    <property type="entry name" value="HTH_ARSR_2"/>
    <property type="match status" value="1"/>
</dbReference>
<dbReference type="InterPro" id="IPR011991">
    <property type="entry name" value="ArsR-like_HTH"/>
</dbReference>
<dbReference type="EMBL" id="BKAL01000007">
    <property type="protein sequence ID" value="GEP69412.1"/>
    <property type="molecule type" value="Genomic_DNA"/>
</dbReference>
<dbReference type="Gene3D" id="1.10.10.10">
    <property type="entry name" value="Winged helix-like DNA-binding domain superfamily/Winged helix DNA-binding domain"/>
    <property type="match status" value="1"/>
</dbReference>
<evidence type="ECO:0000256" key="3">
    <source>
        <dbReference type="ARBA" id="ARBA00023163"/>
    </source>
</evidence>
<evidence type="ECO:0000259" key="5">
    <source>
        <dbReference type="PROSITE" id="PS50987"/>
    </source>
</evidence>
<sequence>MTEPLDDALRAVAEPRRRAILHLVADRELPAGEIAAEFDISRPAVSQHLGVLRSAGLLHERRDGTRRLYRADLSGLAPLRLFLEDLWSTSLDTARELAEAEMNEVGTNEVGTNEVGPARTGDRSAAARHAG</sequence>
<dbReference type="Pfam" id="PF01022">
    <property type="entry name" value="HTH_5"/>
    <property type="match status" value="1"/>
</dbReference>
<evidence type="ECO:0000313" key="6">
    <source>
        <dbReference type="EMBL" id="GEP69412.1"/>
    </source>
</evidence>
<dbReference type="InterPro" id="IPR051081">
    <property type="entry name" value="HTH_MetalResp_TranReg"/>
</dbReference>
<evidence type="ECO:0000313" key="7">
    <source>
        <dbReference type="Proteomes" id="UP000321798"/>
    </source>
</evidence>
<dbReference type="AlphaFoldDB" id="A0A512PE32"/>
<dbReference type="GO" id="GO:0003677">
    <property type="term" value="F:DNA binding"/>
    <property type="evidence" value="ECO:0007669"/>
    <property type="project" value="UniProtKB-KW"/>
</dbReference>
<dbReference type="Proteomes" id="UP000321798">
    <property type="component" value="Unassembled WGS sequence"/>
</dbReference>
<dbReference type="NCBIfam" id="NF033788">
    <property type="entry name" value="HTH_metalloreg"/>
    <property type="match status" value="1"/>
</dbReference>
<dbReference type="RefSeq" id="WP_146953169.1">
    <property type="nucleotide sequence ID" value="NZ_BAABBJ010000007.1"/>
</dbReference>